<keyword evidence="6" id="KW-1185">Reference proteome</keyword>
<dbReference type="PROSITE" id="PS51762">
    <property type="entry name" value="GH16_2"/>
    <property type="match status" value="1"/>
</dbReference>
<evidence type="ECO:0000313" key="5">
    <source>
        <dbReference type="EMBL" id="MFC5003588.1"/>
    </source>
</evidence>
<gene>
    <name evidence="5" type="ORF">ACFPIJ_37920</name>
</gene>
<dbReference type="InterPro" id="IPR006311">
    <property type="entry name" value="TAT_signal"/>
</dbReference>
<name>A0ABV9W8G2_9ACTN</name>
<dbReference type="EMBL" id="JBHSIU010000054">
    <property type="protein sequence ID" value="MFC5003588.1"/>
    <property type="molecule type" value="Genomic_DNA"/>
</dbReference>
<accession>A0ABV9W8G2</accession>
<feature type="compositionally biased region" description="Basic and acidic residues" evidence="2">
    <location>
        <begin position="73"/>
        <end position="92"/>
    </location>
</feature>
<dbReference type="Proteomes" id="UP001595912">
    <property type="component" value="Unassembled WGS sequence"/>
</dbReference>
<dbReference type="SUPFAM" id="SSF49899">
    <property type="entry name" value="Concanavalin A-like lectins/glucanases"/>
    <property type="match status" value="1"/>
</dbReference>
<protein>
    <submittedName>
        <fullName evidence="5">Family 16 glycosylhydrolase</fullName>
    </submittedName>
</protein>
<evidence type="ECO:0000256" key="3">
    <source>
        <dbReference type="SAM" id="SignalP"/>
    </source>
</evidence>
<reference evidence="6" key="1">
    <citation type="journal article" date="2019" name="Int. J. Syst. Evol. Microbiol.">
        <title>The Global Catalogue of Microorganisms (GCM) 10K type strain sequencing project: providing services to taxonomists for standard genome sequencing and annotation.</title>
        <authorList>
            <consortium name="The Broad Institute Genomics Platform"/>
            <consortium name="The Broad Institute Genome Sequencing Center for Infectious Disease"/>
            <person name="Wu L."/>
            <person name="Ma J."/>
        </authorList>
    </citation>
    <scope>NUCLEOTIDE SEQUENCE [LARGE SCALE GENOMIC DNA]</scope>
    <source>
        <strain evidence="6">CGMCC 4.7152</strain>
    </source>
</reference>
<organism evidence="5 6">
    <name type="scientific">Dactylosporangium cerinum</name>
    <dbReference type="NCBI Taxonomy" id="1434730"/>
    <lineage>
        <taxon>Bacteria</taxon>
        <taxon>Bacillati</taxon>
        <taxon>Actinomycetota</taxon>
        <taxon>Actinomycetes</taxon>
        <taxon>Micromonosporales</taxon>
        <taxon>Micromonosporaceae</taxon>
        <taxon>Dactylosporangium</taxon>
    </lineage>
</organism>
<feature type="chain" id="PRO_5046280853" evidence="3">
    <location>
        <begin position="28"/>
        <end position="282"/>
    </location>
</feature>
<dbReference type="PROSITE" id="PS51318">
    <property type="entry name" value="TAT"/>
    <property type="match status" value="1"/>
</dbReference>
<feature type="signal peptide" evidence="3">
    <location>
        <begin position="1"/>
        <end position="27"/>
    </location>
</feature>
<dbReference type="CDD" id="cd08023">
    <property type="entry name" value="GH16_laminarinase_like"/>
    <property type="match status" value="1"/>
</dbReference>
<keyword evidence="3" id="KW-0732">Signal</keyword>
<dbReference type="Gene3D" id="2.60.120.200">
    <property type="match status" value="1"/>
</dbReference>
<feature type="domain" description="GH16" evidence="4">
    <location>
        <begin position="45"/>
        <end position="282"/>
    </location>
</feature>
<evidence type="ECO:0000256" key="2">
    <source>
        <dbReference type="SAM" id="MobiDB-lite"/>
    </source>
</evidence>
<evidence type="ECO:0000313" key="6">
    <source>
        <dbReference type="Proteomes" id="UP001595912"/>
    </source>
</evidence>
<dbReference type="Pfam" id="PF00722">
    <property type="entry name" value="Glyco_hydro_16"/>
    <property type="match status" value="1"/>
</dbReference>
<dbReference type="InterPro" id="IPR013320">
    <property type="entry name" value="ConA-like_dom_sf"/>
</dbReference>
<comment type="similarity">
    <text evidence="1">Belongs to the glycosyl hydrolase 16 family.</text>
</comment>
<proteinExistence type="inferred from homology"/>
<dbReference type="PANTHER" id="PTHR10963:SF55">
    <property type="entry name" value="GLYCOSIDE HYDROLASE FAMILY 16 PROTEIN"/>
    <property type="match status" value="1"/>
</dbReference>
<evidence type="ECO:0000256" key="1">
    <source>
        <dbReference type="ARBA" id="ARBA00006865"/>
    </source>
</evidence>
<comment type="caution">
    <text evidence="5">The sequence shown here is derived from an EMBL/GenBank/DDBJ whole genome shotgun (WGS) entry which is preliminary data.</text>
</comment>
<evidence type="ECO:0000259" key="4">
    <source>
        <dbReference type="PROSITE" id="PS51762"/>
    </source>
</evidence>
<feature type="region of interest" description="Disordered" evidence="2">
    <location>
        <begin position="73"/>
        <end position="100"/>
    </location>
</feature>
<dbReference type="RefSeq" id="WP_380122704.1">
    <property type="nucleotide sequence ID" value="NZ_JBHSIU010000054.1"/>
</dbReference>
<sequence>MSVRRTLLAAVTVFVAAATVASLVAGASDDNDAPAIWPSTLVVPEDGDGPPDPLGQPPGGWEIVFGDEFDGTALDRDRWDDRSGAESDEGRGNKGNQQLEWNQAANCQVGDGELVMTARREPHTSAAGERYGWTSCLISSRFAFQHGYIEERSILPAANGFWPAFWTWQAPQIDKQVETDVYEQYSAGSRELQMTQHSGGPDGCRWKVPFDPSADWHTYGVAIEPSGTVWYVDGIQVCHAAATADAPTNIISNLAVYAQRPPAGGTQQAEKRVDHIRAWVRR</sequence>
<dbReference type="InterPro" id="IPR000757">
    <property type="entry name" value="Beta-glucanase-like"/>
</dbReference>
<dbReference type="PANTHER" id="PTHR10963">
    <property type="entry name" value="GLYCOSYL HYDROLASE-RELATED"/>
    <property type="match status" value="1"/>
</dbReference>
<dbReference type="InterPro" id="IPR050546">
    <property type="entry name" value="Glycosyl_Hydrlase_16"/>
</dbReference>